<evidence type="ECO:0000313" key="2">
    <source>
        <dbReference type="EMBL" id="KAE9348990.1"/>
    </source>
</evidence>
<feature type="region of interest" description="Disordered" evidence="1">
    <location>
        <begin position="182"/>
        <end position="271"/>
    </location>
</feature>
<evidence type="ECO:0000313" key="3">
    <source>
        <dbReference type="Proteomes" id="UP000434957"/>
    </source>
</evidence>
<gene>
    <name evidence="2" type="ORF">PR003_g6124</name>
</gene>
<organism evidence="2 3">
    <name type="scientific">Phytophthora rubi</name>
    <dbReference type="NCBI Taxonomy" id="129364"/>
    <lineage>
        <taxon>Eukaryota</taxon>
        <taxon>Sar</taxon>
        <taxon>Stramenopiles</taxon>
        <taxon>Oomycota</taxon>
        <taxon>Peronosporomycetes</taxon>
        <taxon>Peronosporales</taxon>
        <taxon>Peronosporaceae</taxon>
        <taxon>Phytophthora</taxon>
    </lineage>
</organism>
<sequence length="271" mass="29620">MQIDLEMSFIIREDIMGLMEWLVKEILTAAYKGLPDCPFVRMSTRCTASAWTRRARATVTSWRTLTARSKSVSSCRSGLHWQSRTPRSTVTAAGFVLSTQNLALVVASRGKDMVELEKVAKRASKTAGAFVVKVEGVKQWKSSLANKLSAAAIDQLNERLGAEEPTKKKAATKEASTTLKRIVKRKEVLLPGPHQEKSSSESNTQTPNPGLITDSAGTTNPPEEPTRPAEASKRQTPSPENPSLQVDYEESGSDNDREAGEVEVQHSSTAH</sequence>
<dbReference type="AlphaFoldDB" id="A0A6A4FRE3"/>
<dbReference type="EMBL" id="QXFT01000267">
    <property type="protein sequence ID" value="KAE9348990.1"/>
    <property type="molecule type" value="Genomic_DNA"/>
</dbReference>
<evidence type="ECO:0000256" key="1">
    <source>
        <dbReference type="SAM" id="MobiDB-lite"/>
    </source>
</evidence>
<protein>
    <submittedName>
        <fullName evidence="2">Uncharacterized protein</fullName>
    </submittedName>
</protein>
<reference evidence="2 3" key="1">
    <citation type="submission" date="2018-08" db="EMBL/GenBank/DDBJ databases">
        <title>Genomic investigation of the strawberry pathogen Phytophthora fragariae indicates pathogenicity is determined by transcriptional variation in three key races.</title>
        <authorList>
            <person name="Adams T.M."/>
            <person name="Armitage A.D."/>
            <person name="Sobczyk M.K."/>
            <person name="Bates H.J."/>
            <person name="Dunwell J.M."/>
            <person name="Nellist C.F."/>
            <person name="Harrison R.J."/>
        </authorList>
    </citation>
    <scope>NUCLEOTIDE SEQUENCE [LARGE SCALE GENOMIC DNA]</scope>
    <source>
        <strain evidence="2 3">SCRP333</strain>
    </source>
</reference>
<feature type="compositionally biased region" description="Basic and acidic residues" evidence="1">
    <location>
        <begin position="254"/>
        <end position="264"/>
    </location>
</feature>
<comment type="caution">
    <text evidence="2">The sequence shown here is derived from an EMBL/GenBank/DDBJ whole genome shotgun (WGS) entry which is preliminary data.</text>
</comment>
<feature type="compositionally biased region" description="Basic and acidic residues" evidence="1">
    <location>
        <begin position="224"/>
        <end position="233"/>
    </location>
</feature>
<dbReference type="Proteomes" id="UP000434957">
    <property type="component" value="Unassembled WGS sequence"/>
</dbReference>
<feature type="compositionally biased region" description="Polar residues" evidence="1">
    <location>
        <begin position="234"/>
        <end position="244"/>
    </location>
</feature>
<proteinExistence type="predicted"/>
<keyword evidence="3" id="KW-1185">Reference proteome</keyword>
<name>A0A6A4FRE3_9STRA</name>
<accession>A0A6A4FRE3</accession>